<evidence type="ECO:0000256" key="4">
    <source>
        <dbReference type="ARBA" id="ARBA00010368"/>
    </source>
</evidence>
<comment type="pathway">
    <text evidence="3">Nitrogen metabolism; (S)-allantoin degradation; allantoate from (S)-allantoin: step 1/1.</text>
</comment>
<feature type="domain" description="Amidohydrolase-related" evidence="11">
    <location>
        <begin position="1"/>
        <end position="344"/>
    </location>
</feature>
<comment type="cofactor">
    <cofactor evidence="2">
        <name>Zn(2+)</name>
        <dbReference type="ChEBI" id="CHEBI:29105"/>
    </cofactor>
</comment>
<dbReference type="STRING" id="597456.A0A0L7QXC8"/>
<dbReference type="Gene3D" id="3.20.20.140">
    <property type="entry name" value="Metal-dependent hydrolases"/>
    <property type="match status" value="1"/>
</dbReference>
<comment type="catalytic activity">
    <reaction evidence="1">
        <text>(S)-allantoin + H2O = allantoate + H(+)</text>
        <dbReference type="Rhea" id="RHEA:17029"/>
        <dbReference type="ChEBI" id="CHEBI:15377"/>
        <dbReference type="ChEBI" id="CHEBI:15378"/>
        <dbReference type="ChEBI" id="CHEBI:15678"/>
        <dbReference type="ChEBI" id="CHEBI:17536"/>
        <dbReference type="EC" id="3.5.2.5"/>
    </reaction>
</comment>
<dbReference type="PROSITE" id="PS00482">
    <property type="entry name" value="DIHYDROOROTASE_1"/>
    <property type="match status" value="1"/>
</dbReference>
<dbReference type="PROSITE" id="PS01137">
    <property type="entry name" value="TATD_1"/>
    <property type="match status" value="1"/>
</dbReference>
<evidence type="ECO:0000313" key="12">
    <source>
        <dbReference type="EMBL" id="KOC63194.1"/>
    </source>
</evidence>
<dbReference type="InterPro" id="IPR017593">
    <property type="entry name" value="Allantoinase"/>
</dbReference>
<dbReference type="GO" id="GO:0006145">
    <property type="term" value="P:purine nucleobase catabolic process"/>
    <property type="evidence" value="ECO:0007669"/>
    <property type="project" value="TreeGrafter"/>
</dbReference>
<evidence type="ECO:0000256" key="10">
    <source>
        <dbReference type="SAM" id="Phobius"/>
    </source>
</evidence>
<dbReference type="SUPFAM" id="SSF51556">
    <property type="entry name" value="Metallo-dependent hydrolases"/>
    <property type="match status" value="1"/>
</dbReference>
<dbReference type="InterPro" id="IPR002195">
    <property type="entry name" value="Dihydroorotase_CS"/>
</dbReference>
<evidence type="ECO:0000313" key="13">
    <source>
        <dbReference type="Proteomes" id="UP000053825"/>
    </source>
</evidence>
<dbReference type="PANTHER" id="PTHR43668">
    <property type="entry name" value="ALLANTOINASE"/>
    <property type="match status" value="1"/>
</dbReference>
<dbReference type="GO" id="GO:0008270">
    <property type="term" value="F:zinc ion binding"/>
    <property type="evidence" value="ECO:0007669"/>
    <property type="project" value="InterPro"/>
</dbReference>
<dbReference type="GO" id="GO:0004038">
    <property type="term" value="F:allantoinase activity"/>
    <property type="evidence" value="ECO:0007669"/>
    <property type="project" value="UniProtKB-EC"/>
</dbReference>
<feature type="transmembrane region" description="Helical" evidence="10">
    <location>
        <begin position="403"/>
        <end position="420"/>
    </location>
</feature>
<dbReference type="InterPro" id="IPR032466">
    <property type="entry name" value="Metal_Hydrolase"/>
</dbReference>
<gene>
    <name evidence="12" type="ORF">WH47_02703</name>
</gene>
<dbReference type="InterPro" id="IPR011059">
    <property type="entry name" value="Metal-dep_hydrolase_composite"/>
</dbReference>
<evidence type="ECO:0000256" key="9">
    <source>
        <dbReference type="ARBA" id="ARBA00022833"/>
    </source>
</evidence>
<dbReference type="PANTHER" id="PTHR43668:SF2">
    <property type="entry name" value="ALLANTOINASE"/>
    <property type="match status" value="1"/>
</dbReference>
<dbReference type="EC" id="3.5.2.5" evidence="6"/>
<keyword evidence="9" id="KW-0862">Zinc</keyword>
<name>A0A0L7QXC8_9HYME</name>
<dbReference type="NCBIfam" id="TIGR03178">
    <property type="entry name" value="allantoinase"/>
    <property type="match status" value="1"/>
</dbReference>
<dbReference type="SUPFAM" id="SSF51338">
    <property type="entry name" value="Composite domain of metallo-dependent hydrolases"/>
    <property type="match status" value="1"/>
</dbReference>
<comment type="subunit">
    <text evidence="5">Homotetramer.</text>
</comment>
<dbReference type="FunFam" id="3.20.20.140:FF:000032">
    <property type="entry name" value="Allantoinase Dal1"/>
    <property type="match status" value="1"/>
</dbReference>
<dbReference type="Proteomes" id="UP000053825">
    <property type="component" value="Unassembled WGS sequence"/>
</dbReference>
<dbReference type="GO" id="GO:0000256">
    <property type="term" value="P:allantoin catabolic process"/>
    <property type="evidence" value="ECO:0007669"/>
    <property type="project" value="UniProtKB-UniPathway"/>
</dbReference>
<dbReference type="InterPro" id="IPR050138">
    <property type="entry name" value="DHOase/Allantoinase_Hydrolase"/>
</dbReference>
<evidence type="ECO:0000256" key="8">
    <source>
        <dbReference type="ARBA" id="ARBA00022801"/>
    </source>
</evidence>
<keyword evidence="7" id="KW-0479">Metal-binding</keyword>
<dbReference type="OrthoDB" id="1924787at2759"/>
<evidence type="ECO:0000259" key="11">
    <source>
        <dbReference type="Pfam" id="PF01979"/>
    </source>
</evidence>
<dbReference type="InterPro" id="IPR018228">
    <property type="entry name" value="DNase_TatD-rel_CS"/>
</dbReference>
<protein>
    <recommendedName>
        <fullName evidence="6">allantoinase</fullName>
        <ecNumber evidence="6">3.5.2.5</ecNumber>
    </recommendedName>
</protein>
<evidence type="ECO:0000256" key="7">
    <source>
        <dbReference type="ARBA" id="ARBA00022723"/>
    </source>
</evidence>
<organism evidence="12 13">
    <name type="scientific">Habropoda laboriosa</name>
    <dbReference type="NCBI Taxonomy" id="597456"/>
    <lineage>
        <taxon>Eukaryota</taxon>
        <taxon>Metazoa</taxon>
        <taxon>Ecdysozoa</taxon>
        <taxon>Arthropoda</taxon>
        <taxon>Hexapoda</taxon>
        <taxon>Insecta</taxon>
        <taxon>Pterygota</taxon>
        <taxon>Neoptera</taxon>
        <taxon>Endopterygota</taxon>
        <taxon>Hymenoptera</taxon>
        <taxon>Apocrita</taxon>
        <taxon>Aculeata</taxon>
        <taxon>Apoidea</taxon>
        <taxon>Anthophila</taxon>
        <taxon>Apidae</taxon>
        <taxon>Habropoda</taxon>
    </lineage>
</organism>
<dbReference type="EMBL" id="KQ414705">
    <property type="protein sequence ID" value="KOC63194.1"/>
    <property type="molecule type" value="Genomic_DNA"/>
</dbReference>
<reference evidence="12 13" key="1">
    <citation type="submission" date="2015-07" db="EMBL/GenBank/DDBJ databases">
        <title>The genome of Habropoda laboriosa.</title>
        <authorList>
            <person name="Pan H."/>
            <person name="Kapheim K."/>
        </authorList>
    </citation>
    <scope>NUCLEOTIDE SEQUENCE [LARGE SCALE GENOMIC DNA]</scope>
    <source>
        <strain evidence="12">0110345459</strain>
    </source>
</reference>
<evidence type="ECO:0000256" key="2">
    <source>
        <dbReference type="ARBA" id="ARBA00001947"/>
    </source>
</evidence>
<evidence type="ECO:0000256" key="6">
    <source>
        <dbReference type="ARBA" id="ARBA00012863"/>
    </source>
</evidence>
<keyword evidence="8" id="KW-0378">Hydrolase</keyword>
<dbReference type="GO" id="GO:0005737">
    <property type="term" value="C:cytoplasm"/>
    <property type="evidence" value="ECO:0007669"/>
    <property type="project" value="TreeGrafter"/>
</dbReference>
<evidence type="ECO:0000256" key="3">
    <source>
        <dbReference type="ARBA" id="ARBA00004968"/>
    </source>
</evidence>
<keyword evidence="13" id="KW-1185">Reference proteome</keyword>
<sequence length="497" mass="55188">MPGIVDSHVHINEPGRTEWEGFRTATRAAAVGGITTIADMPLNSIPPTTTVDNLKTKADKARDMIYVDLAFWGGIIPGNQNELQPLVEAGVVGFKCFLCPSGVDEFPCVKEDDVNKALEKLKSTRSVLAFHAEYVKKNTVTSAKGDPTCYETFLRTRPSEMEINAIKMICHWCEKSNVRCHIVHLSTADALDLIKATKGKGAPITAETCHHYLLLSAEEVPVCATEFKCCPPIRDKVNRDKLWDGLRNKVIDMVVSDHSPCTEELKTKGNFLTAWGGISSLQFGLSLLWTAARLKSVGLTEISRLLSAAPAKLCGLNDRKGTLSVGMDADFVIWDPEKMFKVERNHILFKNKMNERAVDLAGQEGQLVKVKRRPWCIGKPDVHRYTLVNGPLIFMTSRTMMEIRFILLVTLFVVGVAMAFPQKDGQIFSNEAIKQAQNTYLIPKDATIQKVQEGIELAAYESIPGDQKINLFEILGEHVPPEVVNNLQTQIDQIGRN</sequence>
<dbReference type="GO" id="GO:0050897">
    <property type="term" value="F:cobalt ion binding"/>
    <property type="evidence" value="ECO:0007669"/>
    <property type="project" value="InterPro"/>
</dbReference>
<dbReference type="Pfam" id="PF01979">
    <property type="entry name" value="Amidohydro_1"/>
    <property type="match status" value="1"/>
</dbReference>
<keyword evidence="10" id="KW-1133">Transmembrane helix</keyword>
<evidence type="ECO:0000256" key="5">
    <source>
        <dbReference type="ARBA" id="ARBA00011881"/>
    </source>
</evidence>
<dbReference type="UniPathway" id="UPA00395">
    <property type="reaction ID" value="UER00653"/>
</dbReference>
<keyword evidence="10" id="KW-0812">Transmembrane</keyword>
<keyword evidence="10" id="KW-0472">Membrane</keyword>
<evidence type="ECO:0000256" key="1">
    <source>
        <dbReference type="ARBA" id="ARBA00001756"/>
    </source>
</evidence>
<accession>A0A0L7QXC8</accession>
<proteinExistence type="inferred from homology"/>
<dbReference type="AlphaFoldDB" id="A0A0L7QXC8"/>
<comment type="similarity">
    <text evidence="4">Belongs to the metallo-dependent hydrolases superfamily. Allantoinase family.</text>
</comment>
<dbReference type="InterPro" id="IPR006680">
    <property type="entry name" value="Amidohydro-rel"/>
</dbReference>